<keyword evidence="3" id="KW-1185">Reference proteome</keyword>
<organism evidence="2 3">
    <name type="scientific">Pleuronectes platessa</name>
    <name type="common">European plaice</name>
    <dbReference type="NCBI Taxonomy" id="8262"/>
    <lineage>
        <taxon>Eukaryota</taxon>
        <taxon>Metazoa</taxon>
        <taxon>Chordata</taxon>
        <taxon>Craniata</taxon>
        <taxon>Vertebrata</taxon>
        <taxon>Euteleostomi</taxon>
        <taxon>Actinopterygii</taxon>
        <taxon>Neopterygii</taxon>
        <taxon>Teleostei</taxon>
        <taxon>Neoteleostei</taxon>
        <taxon>Acanthomorphata</taxon>
        <taxon>Carangaria</taxon>
        <taxon>Pleuronectiformes</taxon>
        <taxon>Pleuronectoidei</taxon>
        <taxon>Pleuronectidae</taxon>
        <taxon>Pleuronectes</taxon>
    </lineage>
</organism>
<feature type="compositionally biased region" description="Basic and acidic residues" evidence="1">
    <location>
        <begin position="18"/>
        <end position="27"/>
    </location>
</feature>
<dbReference type="Proteomes" id="UP001153269">
    <property type="component" value="Unassembled WGS sequence"/>
</dbReference>
<evidence type="ECO:0000313" key="3">
    <source>
        <dbReference type="Proteomes" id="UP001153269"/>
    </source>
</evidence>
<name>A0A9N7YQJ8_PLEPL</name>
<evidence type="ECO:0000313" key="2">
    <source>
        <dbReference type="EMBL" id="CAB1433786.1"/>
    </source>
</evidence>
<feature type="region of interest" description="Disordered" evidence="1">
    <location>
        <begin position="1"/>
        <end position="37"/>
    </location>
</feature>
<reference evidence="2" key="1">
    <citation type="submission" date="2020-03" db="EMBL/GenBank/DDBJ databases">
        <authorList>
            <person name="Weist P."/>
        </authorList>
    </citation>
    <scope>NUCLEOTIDE SEQUENCE</scope>
</reference>
<dbReference type="AlphaFoldDB" id="A0A9N7YQJ8"/>
<evidence type="ECO:0000256" key="1">
    <source>
        <dbReference type="SAM" id="MobiDB-lite"/>
    </source>
</evidence>
<protein>
    <submittedName>
        <fullName evidence="2">Uncharacterized protein</fullName>
    </submittedName>
</protein>
<gene>
    <name evidence="2" type="ORF">PLEPLA_LOCUS21877</name>
</gene>
<dbReference type="EMBL" id="CADEAL010001596">
    <property type="protein sequence ID" value="CAB1433786.1"/>
    <property type="molecule type" value="Genomic_DNA"/>
</dbReference>
<sequence>MEDDLESGGHGPAAAVTEEERVHDRRSGHGPAPPFFSNLLQSSNLKVSGSIPSLTHLQAEVSLGKMLNPEWPPHRITKCCDTD</sequence>
<proteinExistence type="predicted"/>
<accession>A0A9N7YQJ8</accession>
<comment type="caution">
    <text evidence="2">The sequence shown here is derived from an EMBL/GenBank/DDBJ whole genome shotgun (WGS) entry which is preliminary data.</text>
</comment>